<dbReference type="CDD" id="cd02966">
    <property type="entry name" value="TlpA_like_family"/>
    <property type="match status" value="1"/>
</dbReference>
<evidence type="ECO:0000256" key="4">
    <source>
        <dbReference type="ARBA" id="ARBA00023157"/>
    </source>
</evidence>
<dbReference type="Gene3D" id="3.40.30.10">
    <property type="entry name" value="Glutaredoxin"/>
    <property type="match status" value="1"/>
</dbReference>
<comment type="caution">
    <text evidence="8">The sequence shown here is derived from an EMBL/GenBank/DDBJ whole genome shotgun (WGS) entry which is preliminary data.</text>
</comment>
<evidence type="ECO:0000256" key="3">
    <source>
        <dbReference type="ARBA" id="ARBA00022968"/>
    </source>
</evidence>
<evidence type="ECO:0000256" key="2">
    <source>
        <dbReference type="ARBA" id="ARBA00022748"/>
    </source>
</evidence>
<proteinExistence type="predicted"/>
<evidence type="ECO:0000313" key="8">
    <source>
        <dbReference type="EMBL" id="GES08183.1"/>
    </source>
</evidence>
<dbReference type="GO" id="GO:0016491">
    <property type="term" value="F:oxidoreductase activity"/>
    <property type="evidence" value="ECO:0007669"/>
    <property type="project" value="InterPro"/>
</dbReference>
<keyword evidence="3" id="KW-0812">Transmembrane</keyword>
<sequence>MPIKPLVFVLAILVLAGCAGSQSSGQPESGDTRFIPGDGKIQIFEPGERKAAPAVEGQSLDGSTAGMAKGKVVVLNFWASWCAPCRAEGPILKDVAARTKSGGVEFLGVNFKDQKTAALAYDRAMEPGYPSIHDQQGQVLLGFQGTVPPAAIPSTLIIDRNGKIAARALGAVKYQALLDAVTKVNSESR</sequence>
<dbReference type="PANTHER" id="PTHR42852">
    <property type="entry name" value="THIOL:DISULFIDE INTERCHANGE PROTEIN DSBE"/>
    <property type="match status" value="1"/>
</dbReference>
<dbReference type="Pfam" id="PF00578">
    <property type="entry name" value="AhpC-TSA"/>
    <property type="match status" value="1"/>
</dbReference>
<gene>
    <name evidence="8" type="ORF">Amac_017780</name>
</gene>
<dbReference type="InterPro" id="IPR050553">
    <property type="entry name" value="Thioredoxin_ResA/DsbE_sf"/>
</dbReference>
<organism evidence="8 9">
    <name type="scientific">Acrocarpospora macrocephala</name>
    <dbReference type="NCBI Taxonomy" id="150177"/>
    <lineage>
        <taxon>Bacteria</taxon>
        <taxon>Bacillati</taxon>
        <taxon>Actinomycetota</taxon>
        <taxon>Actinomycetes</taxon>
        <taxon>Streptosporangiales</taxon>
        <taxon>Streptosporangiaceae</taxon>
        <taxon>Acrocarpospora</taxon>
    </lineage>
</organism>
<evidence type="ECO:0000256" key="1">
    <source>
        <dbReference type="ARBA" id="ARBA00004196"/>
    </source>
</evidence>
<keyword evidence="3" id="KW-0735">Signal-anchor</keyword>
<dbReference type="GO" id="GO:0016209">
    <property type="term" value="F:antioxidant activity"/>
    <property type="evidence" value="ECO:0007669"/>
    <property type="project" value="InterPro"/>
</dbReference>
<keyword evidence="6" id="KW-0732">Signal</keyword>
<name>A0A5M3WMT4_9ACTN</name>
<dbReference type="PROSITE" id="PS51352">
    <property type="entry name" value="THIOREDOXIN_2"/>
    <property type="match status" value="1"/>
</dbReference>
<dbReference type="RefSeq" id="WP_155353822.1">
    <property type="nucleotide sequence ID" value="NZ_BAAAHL010000012.1"/>
</dbReference>
<protein>
    <recommendedName>
        <fullName evidence="7">Thioredoxin domain-containing protein</fullName>
    </recommendedName>
</protein>
<dbReference type="PROSITE" id="PS00194">
    <property type="entry name" value="THIOREDOXIN_1"/>
    <property type="match status" value="1"/>
</dbReference>
<dbReference type="SUPFAM" id="SSF52833">
    <property type="entry name" value="Thioredoxin-like"/>
    <property type="match status" value="1"/>
</dbReference>
<dbReference type="InterPro" id="IPR036249">
    <property type="entry name" value="Thioredoxin-like_sf"/>
</dbReference>
<feature type="signal peptide" evidence="6">
    <location>
        <begin position="1"/>
        <end position="21"/>
    </location>
</feature>
<keyword evidence="9" id="KW-1185">Reference proteome</keyword>
<dbReference type="GO" id="GO:0017004">
    <property type="term" value="P:cytochrome complex assembly"/>
    <property type="evidence" value="ECO:0007669"/>
    <property type="project" value="UniProtKB-KW"/>
</dbReference>
<keyword evidence="2" id="KW-0201">Cytochrome c-type biogenesis</keyword>
<dbReference type="GO" id="GO:0030313">
    <property type="term" value="C:cell envelope"/>
    <property type="evidence" value="ECO:0007669"/>
    <property type="project" value="UniProtKB-SubCell"/>
</dbReference>
<dbReference type="Proteomes" id="UP000331127">
    <property type="component" value="Unassembled WGS sequence"/>
</dbReference>
<evidence type="ECO:0000313" key="9">
    <source>
        <dbReference type="Proteomes" id="UP000331127"/>
    </source>
</evidence>
<feature type="domain" description="Thioredoxin" evidence="7">
    <location>
        <begin position="41"/>
        <end position="186"/>
    </location>
</feature>
<evidence type="ECO:0000256" key="6">
    <source>
        <dbReference type="SAM" id="SignalP"/>
    </source>
</evidence>
<reference evidence="8 9" key="1">
    <citation type="submission" date="2019-10" db="EMBL/GenBank/DDBJ databases">
        <title>Whole genome shotgun sequence of Acrocarpospora macrocephala NBRC 16266.</title>
        <authorList>
            <person name="Ichikawa N."/>
            <person name="Kimura A."/>
            <person name="Kitahashi Y."/>
            <person name="Komaki H."/>
            <person name="Oguchi A."/>
        </authorList>
    </citation>
    <scope>NUCLEOTIDE SEQUENCE [LARGE SCALE GENOMIC DNA]</scope>
    <source>
        <strain evidence="8 9">NBRC 16266</strain>
    </source>
</reference>
<dbReference type="PANTHER" id="PTHR42852:SF6">
    <property type="entry name" value="THIOL:DISULFIDE INTERCHANGE PROTEIN DSBE"/>
    <property type="match status" value="1"/>
</dbReference>
<dbReference type="OrthoDB" id="9796554at2"/>
<evidence type="ECO:0000259" key="7">
    <source>
        <dbReference type="PROSITE" id="PS51352"/>
    </source>
</evidence>
<dbReference type="AlphaFoldDB" id="A0A5M3WMT4"/>
<evidence type="ECO:0000256" key="5">
    <source>
        <dbReference type="ARBA" id="ARBA00023284"/>
    </source>
</evidence>
<dbReference type="EMBL" id="BLAE01000009">
    <property type="protein sequence ID" value="GES08183.1"/>
    <property type="molecule type" value="Genomic_DNA"/>
</dbReference>
<dbReference type="InterPro" id="IPR017937">
    <property type="entry name" value="Thioredoxin_CS"/>
</dbReference>
<dbReference type="InterPro" id="IPR000866">
    <property type="entry name" value="AhpC/TSA"/>
</dbReference>
<accession>A0A5M3WMT4</accession>
<comment type="subcellular location">
    <subcellularLocation>
        <location evidence="1">Cell envelope</location>
    </subcellularLocation>
</comment>
<keyword evidence="4" id="KW-1015">Disulfide bond</keyword>
<dbReference type="InterPro" id="IPR013766">
    <property type="entry name" value="Thioredoxin_domain"/>
</dbReference>
<feature type="chain" id="PRO_5038951509" description="Thioredoxin domain-containing protein" evidence="6">
    <location>
        <begin position="22"/>
        <end position="189"/>
    </location>
</feature>
<keyword evidence="5" id="KW-0676">Redox-active center</keyword>
<dbReference type="PROSITE" id="PS51257">
    <property type="entry name" value="PROKAR_LIPOPROTEIN"/>
    <property type="match status" value="1"/>
</dbReference>